<reference evidence="8 9" key="1">
    <citation type="journal article" date="2024" name="Front. Microbiol.">
        <title>Pangenomic and biochemical analyses of Helcococcus ovis reveal widespread tetracycline resistance and a novel bacterial species, Helcococcus bovis.</title>
        <authorList>
            <person name="Cunha F."/>
            <person name="Zhai Y."/>
            <person name="Casaro S."/>
            <person name="Jones K.L."/>
            <person name="Hernandez M."/>
            <person name="Bisinotto R.S."/>
            <person name="Kariyawasam S."/>
            <person name="Brown M.B."/>
            <person name="Phillips A."/>
            <person name="Jeong K.C."/>
            <person name="Galvao K.N."/>
        </authorList>
    </citation>
    <scope>NUCLEOTIDE SEQUENCE [LARGE SCALE GENOMIC DNA]</scope>
    <source>
        <strain evidence="8 9">KG197</strain>
    </source>
</reference>
<dbReference type="InterPro" id="IPR006047">
    <property type="entry name" value="GH13_cat_dom"/>
</dbReference>
<dbReference type="GO" id="GO:0004556">
    <property type="term" value="F:alpha-amylase activity"/>
    <property type="evidence" value="ECO:0007669"/>
    <property type="project" value="UniProtKB-EC"/>
</dbReference>
<keyword evidence="5" id="KW-0119">Carbohydrate metabolism</keyword>
<dbReference type="InterPro" id="IPR015237">
    <property type="entry name" value="Alpha-amylase_C_pro"/>
</dbReference>
<dbReference type="SUPFAM" id="SSF51011">
    <property type="entry name" value="Glycosyl hydrolase domain"/>
    <property type="match status" value="1"/>
</dbReference>
<dbReference type="PIRSF" id="PIRSF001021">
    <property type="entry name" value="Alph-amls_thrmst"/>
    <property type="match status" value="1"/>
</dbReference>
<evidence type="ECO:0000256" key="6">
    <source>
        <dbReference type="ARBA" id="ARBA00023295"/>
    </source>
</evidence>
<keyword evidence="3" id="KW-0479">Metal-binding</keyword>
<keyword evidence="6 8" id="KW-0326">Glycosidase</keyword>
<dbReference type="EC" id="3.2.1.1" evidence="8"/>
<evidence type="ECO:0000256" key="1">
    <source>
        <dbReference type="ARBA" id="ARBA00001913"/>
    </source>
</evidence>
<dbReference type="Proteomes" id="UP001629536">
    <property type="component" value="Unassembled WGS sequence"/>
</dbReference>
<comment type="similarity">
    <text evidence="2">Belongs to the glycosyl hydrolase 13 family.</text>
</comment>
<dbReference type="InterPro" id="IPR013776">
    <property type="entry name" value="A-amylase_thermo"/>
</dbReference>
<dbReference type="CDD" id="cd11318">
    <property type="entry name" value="AmyAc_bac_fung_AmyA"/>
    <property type="match status" value="1"/>
</dbReference>
<dbReference type="Pfam" id="PF09154">
    <property type="entry name" value="Alpha-amy_C_pro"/>
    <property type="match status" value="1"/>
</dbReference>
<dbReference type="InterPro" id="IPR013780">
    <property type="entry name" value="Glyco_hydro_b"/>
</dbReference>
<evidence type="ECO:0000313" key="8">
    <source>
        <dbReference type="EMBL" id="MFM1525221.1"/>
    </source>
</evidence>
<keyword evidence="9" id="KW-1185">Reference proteome</keyword>
<evidence type="ECO:0000256" key="4">
    <source>
        <dbReference type="ARBA" id="ARBA00022801"/>
    </source>
</evidence>
<name>A0ABW9F8D5_9FIRM</name>
<dbReference type="Pfam" id="PF00128">
    <property type="entry name" value="Alpha-amylase"/>
    <property type="match status" value="1"/>
</dbReference>
<dbReference type="SMART" id="SM00642">
    <property type="entry name" value="Aamy"/>
    <property type="match status" value="1"/>
</dbReference>
<dbReference type="NCBIfam" id="NF006968">
    <property type="entry name" value="PRK09441.1-1"/>
    <property type="match status" value="1"/>
</dbReference>
<proteinExistence type="inferred from homology"/>
<dbReference type="Gene3D" id="2.60.40.1180">
    <property type="entry name" value="Golgi alpha-mannosidase II"/>
    <property type="match status" value="1"/>
</dbReference>
<dbReference type="EMBL" id="JBFNFH010000014">
    <property type="protein sequence ID" value="MFM1525221.1"/>
    <property type="molecule type" value="Genomic_DNA"/>
</dbReference>
<feature type="domain" description="Glycosyl hydrolase family 13 catalytic" evidence="7">
    <location>
        <begin position="3"/>
        <end position="389"/>
    </location>
</feature>
<dbReference type="RefSeq" id="WP_408104624.1">
    <property type="nucleotide sequence ID" value="NZ_JBFNFH010000014.1"/>
</dbReference>
<gene>
    <name evidence="8" type="ORF">ABGF40_05980</name>
</gene>
<comment type="cofactor">
    <cofactor evidence="1">
        <name>Ca(2+)</name>
        <dbReference type="ChEBI" id="CHEBI:29108"/>
    </cofactor>
</comment>
<protein>
    <submittedName>
        <fullName evidence="8">Alpha-amylase</fullName>
        <ecNumber evidence="8">3.2.1.1</ecNumber>
    </submittedName>
</protein>
<sequence>MNGLMLQGFEWYLPEDGKHFVRLMEQLEYLKEKGFTAIWLPPVTKGTGSNDVGYGVYDLYDLGEFDQKGTVRTKYGTKQELLNLINKAHELDIQIYADFVLNHKAGADETEVFKAVKVNENNRLEEIEEAKDIEGWTKFTFPGRNGKYSDFKWGFQHFNGVDYDAKTGENGIFKIIWENRDWNQSVSGEKGNYDYLMFADIDHFNPDVRNELFNWVKWFVNETKIDGIRYDALKHIDSNFIREFTNYILSEIKNDFYFVGEYWENNIDSLTNFIDSTDQNVDLFDVTLHYKLHEASVSGEGYDLRWLFDDSVESKRKMNSVTFVDNHDSQLGQSLQSWVDNWFREIAYALILLREHGYPCVFYGDIYGIADGSEYAGMKEKLDILLDLRKNYAYGEQKLYLQDGNTIGFVRYGDEHHPGRMAVLISNSTEKTLNMHVGQDQAGKVYVDRLGNNDAEITIDENGNADFYVSAGSVSVWVEK</sequence>
<dbReference type="InterPro" id="IPR017853">
    <property type="entry name" value="GH"/>
</dbReference>
<dbReference type="SUPFAM" id="SSF51445">
    <property type="entry name" value="(Trans)glycosidases"/>
    <property type="match status" value="1"/>
</dbReference>
<comment type="caution">
    <text evidence="8">The sequence shown here is derived from an EMBL/GenBank/DDBJ whole genome shotgun (WGS) entry which is preliminary data.</text>
</comment>
<evidence type="ECO:0000259" key="7">
    <source>
        <dbReference type="SMART" id="SM00642"/>
    </source>
</evidence>
<evidence type="ECO:0000256" key="3">
    <source>
        <dbReference type="ARBA" id="ARBA00022723"/>
    </source>
</evidence>
<evidence type="ECO:0000256" key="5">
    <source>
        <dbReference type="ARBA" id="ARBA00023277"/>
    </source>
</evidence>
<keyword evidence="4 8" id="KW-0378">Hydrolase</keyword>
<dbReference type="PANTHER" id="PTHR43447">
    <property type="entry name" value="ALPHA-AMYLASE"/>
    <property type="match status" value="1"/>
</dbReference>
<organism evidence="8 9">
    <name type="scientific">Helcococcus bovis</name>
    <dbReference type="NCBI Taxonomy" id="3153252"/>
    <lineage>
        <taxon>Bacteria</taxon>
        <taxon>Bacillati</taxon>
        <taxon>Bacillota</taxon>
        <taxon>Tissierellia</taxon>
        <taxon>Tissierellales</taxon>
        <taxon>Peptoniphilaceae</taxon>
        <taxon>Helcococcus</taxon>
    </lineage>
</organism>
<evidence type="ECO:0000313" key="9">
    <source>
        <dbReference type="Proteomes" id="UP001629536"/>
    </source>
</evidence>
<dbReference type="Gene3D" id="2.40.30.140">
    <property type="match status" value="1"/>
</dbReference>
<evidence type="ECO:0000256" key="2">
    <source>
        <dbReference type="ARBA" id="ARBA00008061"/>
    </source>
</evidence>
<dbReference type="Gene3D" id="3.20.20.80">
    <property type="entry name" value="Glycosidases"/>
    <property type="match status" value="1"/>
</dbReference>
<dbReference type="NCBIfam" id="NF006969">
    <property type="entry name" value="PRK09441.1-2"/>
    <property type="match status" value="1"/>
</dbReference>
<accession>A0ABW9F8D5</accession>